<dbReference type="AlphaFoldDB" id="A0A060BUH6"/>
<proteinExistence type="predicted"/>
<protein>
    <submittedName>
        <fullName evidence="2">CAZy families GT4 protein</fullName>
    </submittedName>
</protein>
<dbReference type="EMBL" id="KF117172">
    <property type="protein sequence ID" value="AIA84425.1"/>
    <property type="molecule type" value="Genomic_DNA"/>
</dbReference>
<name>A0A060BUH6_9PROT</name>
<feature type="non-terminal residue" evidence="2">
    <location>
        <position position="1"/>
    </location>
</feature>
<sequence length="135" mass="15606">SKPRKLAKAASALAEFERELPRCDIVHVHMASWGSYERKRRFIARAVRAGKPYIIHMHGGKWDEFFTGCSERKREQIRAVFGSAVQVIVLSEEWRDFFEENVCESSKLMALHNAVRIPQESELIDAESCSRRDIL</sequence>
<feature type="domain" description="Glycosyltransferase subfamily 4-like N-terminal" evidence="1">
    <location>
        <begin position="6"/>
        <end position="113"/>
    </location>
</feature>
<dbReference type="GO" id="GO:0016757">
    <property type="term" value="F:glycosyltransferase activity"/>
    <property type="evidence" value="ECO:0007669"/>
    <property type="project" value="UniProtKB-ARBA"/>
</dbReference>
<accession>A0A060BUH6</accession>
<dbReference type="SUPFAM" id="SSF53756">
    <property type="entry name" value="UDP-Glycosyltransferase/glycogen phosphorylase"/>
    <property type="match status" value="1"/>
</dbReference>
<reference evidence="2" key="1">
    <citation type="journal article" date="2013" name="Environ. Microbiol.">
        <title>Seasonally variable intestinal metagenomes of the red palm weevil (Rhynchophorus ferrugineus).</title>
        <authorList>
            <person name="Jia S."/>
            <person name="Zhang X."/>
            <person name="Zhang G."/>
            <person name="Yin A."/>
            <person name="Zhang S."/>
            <person name="Li F."/>
            <person name="Wang L."/>
            <person name="Zhao D."/>
            <person name="Yun Q."/>
            <person name="Tala"/>
            <person name="Wang J."/>
            <person name="Sun G."/>
            <person name="Baabdullah M."/>
            <person name="Yu X."/>
            <person name="Hu S."/>
            <person name="Al-Mssallem I.S."/>
            <person name="Yu J."/>
        </authorList>
    </citation>
    <scope>NUCLEOTIDE SEQUENCE</scope>
</reference>
<evidence type="ECO:0000259" key="1">
    <source>
        <dbReference type="Pfam" id="PF13579"/>
    </source>
</evidence>
<feature type="non-terminal residue" evidence="2">
    <location>
        <position position="135"/>
    </location>
</feature>
<dbReference type="Pfam" id="PF13579">
    <property type="entry name" value="Glyco_trans_4_4"/>
    <property type="match status" value="1"/>
</dbReference>
<dbReference type="InterPro" id="IPR028098">
    <property type="entry name" value="Glyco_trans_4-like_N"/>
</dbReference>
<dbReference type="Gene3D" id="3.40.50.2000">
    <property type="entry name" value="Glycogen Phosphorylase B"/>
    <property type="match status" value="1"/>
</dbReference>
<organism evidence="2">
    <name type="scientific">uncultured Parvularcula sp</name>
    <dbReference type="NCBI Taxonomy" id="499808"/>
    <lineage>
        <taxon>Bacteria</taxon>
        <taxon>Pseudomonadati</taxon>
        <taxon>Pseudomonadota</taxon>
        <taxon>Alphaproteobacteria</taxon>
        <taxon>Parvularculales</taxon>
        <taxon>Parvularculaceae</taxon>
        <taxon>Parvularcula</taxon>
        <taxon>environmental samples</taxon>
    </lineage>
</organism>
<evidence type="ECO:0000313" key="2">
    <source>
        <dbReference type="EMBL" id="AIA84425.1"/>
    </source>
</evidence>